<evidence type="ECO:0000256" key="3">
    <source>
        <dbReference type="ARBA" id="ARBA00013120"/>
    </source>
</evidence>
<dbReference type="SUPFAM" id="SSF55347">
    <property type="entry name" value="Glyceraldehyde-3-phosphate dehydrogenase-like, C-terminal domain"/>
    <property type="match status" value="1"/>
</dbReference>
<evidence type="ECO:0000256" key="10">
    <source>
        <dbReference type="ARBA" id="ARBA00023167"/>
    </source>
</evidence>
<evidence type="ECO:0000256" key="8">
    <source>
        <dbReference type="ARBA" id="ARBA00023002"/>
    </source>
</evidence>
<dbReference type="AlphaFoldDB" id="X5HLE5"/>
<keyword evidence="5" id="KW-0791">Threonine biosynthesis</keyword>
<name>X5HLE5_9RICK</name>
<keyword evidence="9" id="KW-0457">Lysine biosynthesis</keyword>
<protein>
    <recommendedName>
        <fullName evidence="3 12">Aspartate-semialdehyde dehydrogenase</fullName>
        <ecNumber evidence="3 12">1.2.1.11</ecNumber>
    </recommendedName>
</protein>
<dbReference type="GO" id="GO:0009088">
    <property type="term" value="P:threonine biosynthetic process"/>
    <property type="evidence" value="ECO:0007669"/>
    <property type="project" value="UniProtKB-UniRule"/>
</dbReference>
<dbReference type="HOGENOM" id="CLU_049966_0_1_5"/>
<dbReference type="PANTHER" id="PTHR46278">
    <property type="entry name" value="DEHYDROGENASE, PUTATIVE-RELATED"/>
    <property type="match status" value="1"/>
</dbReference>
<dbReference type="RefSeq" id="WP_084473244.1">
    <property type="nucleotide sequence ID" value="NZ_CP007481.1"/>
</dbReference>
<dbReference type="SMART" id="SM00859">
    <property type="entry name" value="Semialdhyde_dh"/>
    <property type="match status" value="1"/>
</dbReference>
<dbReference type="GO" id="GO:0050661">
    <property type="term" value="F:NADP binding"/>
    <property type="evidence" value="ECO:0007669"/>
    <property type="project" value="InterPro"/>
</dbReference>
<evidence type="ECO:0000256" key="1">
    <source>
        <dbReference type="ARBA" id="ARBA00010584"/>
    </source>
</evidence>
<dbReference type="Gene3D" id="3.30.360.10">
    <property type="entry name" value="Dihydrodipicolinate Reductase, domain 2"/>
    <property type="match status" value="1"/>
</dbReference>
<dbReference type="GO" id="GO:0051287">
    <property type="term" value="F:NAD binding"/>
    <property type="evidence" value="ECO:0007669"/>
    <property type="project" value="InterPro"/>
</dbReference>
<evidence type="ECO:0000256" key="7">
    <source>
        <dbReference type="ARBA" id="ARBA00022915"/>
    </source>
</evidence>
<dbReference type="KEGG" id="nhm:NHE_0243"/>
<organism evidence="15 16">
    <name type="scientific">Neorickettsia helminthoeca str. Oregon</name>
    <dbReference type="NCBI Taxonomy" id="1286528"/>
    <lineage>
        <taxon>Bacteria</taxon>
        <taxon>Pseudomonadati</taxon>
        <taxon>Pseudomonadota</taxon>
        <taxon>Alphaproteobacteria</taxon>
        <taxon>Rickettsiales</taxon>
        <taxon>Anaplasmataceae</taxon>
        <taxon>Neorickettsia</taxon>
    </lineage>
</organism>
<feature type="domain" description="Semialdehyde dehydrogenase NAD-binding" evidence="14">
    <location>
        <begin position="4"/>
        <end position="120"/>
    </location>
</feature>
<keyword evidence="16" id="KW-1185">Reference proteome</keyword>
<dbReference type="EMBL" id="CP007481">
    <property type="protein sequence ID" value="AHX11205.1"/>
    <property type="molecule type" value="Genomic_DNA"/>
</dbReference>
<dbReference type="GO" id="GO:0009086">
    <property type="term" value="P:methionine biosynthetic process"/>
    <property type="evidence" value="ECO:0007669"/>
    <property type="project" value="UniProtKB-UniRule"/>
</dbReference>
<dbReference type="GO" id="GO:0004073">
    <property type="term" value="F:aspartate-semialdehyde dehydrogenase activity"/>
    <property type="evidence" value="ECO:0007669"/>
    <property type="project" value="UniProtKB-UniRule"/>
</dbReference>
<dbReference type="Pfam" id="PF01118">
    <property type="entry name" value="Semialdhyde_dh"/>
    <property type="match status" value="1"/>
</dbReference>
<dbReference type="CDD" id="cd02316">
    <property type="entry name" value="VcASADH2_like_N"/>
    <property type="match status" value="1"/>
</dbReference>
<evidence type="ECO:0000256" key="2">
    <source>
        <dbReference type="ARBA" id="ARBA00011738"/>
    </source>
</evidence>
<dbReference type="OrthoDB" id="9805684at2"/>
<evidence type="ECO:0000259" key="14">
    <source>
        <dbReference type="SMART" id="SM00859"/>
    </source>
</evidence>
<dbReference type="GO" id="GO:0019877">
    <property type="term" value="P:diaminopimelate biosynthetic process"/>
    <property type="evidence" value="ECO:0007669"/>
    <property type="project" value="UniProtKB-KW"/>
</dbReference>
<evidence type="ECO:0000256" key="13">
    <source>
        <dbReference type="PIRSR" id="PIRSR000148-1"/>
    </source>
</evidence>
<sequence>MNLRVAVVGATGVIGKELVKILVDKGYRKENISFLASKNSVGTRISFGENESVMINDVNEHDFSKDRVAFFVAGSGISRNLGRSVASIGCLVLDGSSCFRMEEDVPLVIPEVNPHVLNELPGSNIIASPNCSTTQMLVALKPLHSLAKLSRIWVSTYQSVSGVGESGMDELYENTKRRFAFTQQGSNVFPRNIEFNCIPQIGEFDKSGFSDEELKLINETQKILEDKSIEVFPTCVRVPVFVGHAESITVELKEDVYEEDVYEILSDAEGVVFSRNQYKCQPEVVGYDDVFVSRIRFHSPRMISMWVVADNLRKGGALNLVQILDLLPRGSDLNNRNGSVL</sequence>
<dbReference type="PIRSF" id="PIRSF000148">
    <property type="entry name" value="ASA_dh"/>
    <property type="match status" value="1"/>
</dbReference>
<dbReference type="InterPro" id="IPR005986">
    <property type="entry name" value="Asp_semialdehyde_DH_beta"/>
</dbReference>
<dbReference type="Pfam" id="PF02774">
    <property type="entry name" value="Semialdhyde_dhC"/>
    <property type="match status" value="1"/>
</dbReference>
<dbReference type="STRING" id="1286528.NHE_0243"/>
<accession>X5HLE5</accession>
<evidence type="ECO:0000256" key="11">
    <source>
        <dbReference type="ARBA" id="ARBA00047891"/>
    </source>
</evidence>
<evidence type="ECO:0000256" key="4">
    <source>
        <dbReference type="ARBA" id="ARBA00022605"/>
    </source>
</evidence>
<evidence type="ECO:0000313" key="15">
    <source>
        <dbReference type="EMBL" id="AHX11205.1"/>
    </source>
</evidence>
<dbReference type="SUPFAM" id="SSF51735">
    <property type="entry name" value="NAD(P)-binding Rossmann-fold domains"/>
    <property type="match status" value="1"/>
</dbReference>
<evidence type="ECO:0000256" key="9">
    <source>
        <dbReference type="ARBA" id="ARBA00023154"/>
    </source>
</evidence>
<dbReference type="NCBIfam" id="TIGR01296">
    <property type="entry name" value="asd_B"/>
    <property type="match status" value="1"/>
</dbReference>
<dbReference type="GO" id="GO:0009097">
    <property type="term" value="P:isoleucine biosynthetic process"/>
    <property type="evidence" value="ECO:0007669"/>
    <property type="project" value="UniProtKB-UniRule"/>
</dbReference>
<dbReference type="InterPro" id="IPR000534">
    <property type="entry name" value="Semialdehyde_DH_NAD-bd"/>
</dbReference>
<dbReference type="GO" id="GO:0046983">
    <property type="term" value="F:protein dimerization activity"/>
    <property type="evidence" value="ECO:0007669"/>
    <property type="project" value="InterPro"/>
</dbReference>
<comment type="catalytic activity">
    <reaction evidence="11">
        <text>L-aspartate 4-semialdehyde + phosphate + NADP(+) = 4-phospho-L-aspartate + NADPH + H(+)</text>
        <dbReference type="Rhea" id="RHEA:24284"/>
        <dbReference type="ChEBI" id="CHEBI:15378"/>
        <dbReference type="ChEBI" id="CHEBI:43474"/>
        <dbReference type="ChEBI" id="CHEBI:57535"/>
        <dbReference type="ChEBI" id="CHEBI:57783"/>
        <dbReference type="ChEBI" id="CHEBI:58349"/>
        <dbReference type="ChEBI" id="CHEBI:537519"/>
        <dbReference type="EC" id="1.2.1.11"/>
    </reaction>
</comment>
<keyword evidence="7" id="KW-0220">Diaminopimelate biosynthesis</keyword>
<keyword evidence="4" id="KW-0028">Amino-acid biosynthesis</keyword>
<evidence type="ECO:0000256" key="5">
    <source>
        <dbReference type="ARBA" id="ARBA00022697"/>
    </source>
</evidence>
<proteinExistence type="inferred from homology"/>
<dbReference type="PANTHER" id="PTHR46278:SF2">
    <property type="entry name" value="ASPARTATE-SEMIALDEHYDE DEHYDROGENASE"/>
    <property type="match status" value="1"/>
</dbReference>
<gene>
    <name evidence="15" type="primary">asd</name>
    <name evidence="15" type="ORF">NHE_0243</name>
</gene>
<dbReference type="EC" id="1.2.1.11" evidence="3 12"/>
<feature type="active site" description="Acyl-thioester intermediate" evidence="13">
    <location>
        <position position="131"/>
    </location>
</feature>
<dbReference type="InterPro" id="IPR012280">
    <property type="entry name" value="Semialdhyde_DH_dimer_dom"/>
</dbReference>
<evidence type="ECO:0000313" key="16">
    <source>
        <dbReference type="Proteomes" id="UP000023755"/>
    </source>
</evidence>
<keyword evidence="6" id="KW-0521">NADP</keyword>
<dbReference type="Proteomes" id="UP000023755">
    <property type="component" value="Chromosome"/>
</dbReference>
<comment type="subunit">
    <text evidence="2">Homodimer.</text>
</comment>
<feature type="active site" description="Proton acceptor" evidence="13">
    <location>
        <position position="244"/>
    </location>
</feature>
<dbReference type="NCBIfam" id="NF011456">
    <property type="entry name" value="PRK14874.1"/>
    <property type="match status" value="1"/>
</dbReference>
<dbReference type="CDD" id="cd18131">
    <property type="entry name" value="ASADH_C_bac_euk_like"/>
    <property type="match status" value="1"/>
</dbReference>
<dbReference type="InterPro" id="IPR036291">
    <property type="entry name" value="NAD(P)-bd_dom_sf"/>
</dbReference>
<evidence type="ECO:0000256" key="6">
    <source>
        <dbReference type="ARBA" id="ARBA00022857"/>
    </source>
</evidence>
<keyword evidence="8 15" id="KW-0560">Oxidoreductase</keyword>
<evidence type="ECO:0000256" key="12">
    <source>
        <dbReference type="NCBIfam" id="TIGR01296"/>
    </source>
</evidence>
<keyword evidence="10" id="KW-0486">Methionine biosynthesis</keyword>
<dbReference type="GO" id="GO:0009089">
    <property type="term" value="P:lysine biosynthetic process via diaminopimelate"/>
    <property type="evidence" value="ECO:0007669"/>
    <property type="project" value="UniProtKB-UniRule"/>
</dbReference>
<dbReference type="Gene3D" id="3.40.50.720">
    <property type="entry name" value="NAD(P)-binding Rossmann-like Domain"/>
    <property type="match status" value="1"/>
</dbReference>
<reference evidence="15 16" key="1">
    <citation type="submission" date="2014-03" db="EMBL/GenBank/DDBJ databases">
        <title>Sequencing and Comparison of Genomes and Transcriptome Profiles of Human Ehrlichiosis Agents.</title>
        <authorList>
            <person name="Lin M."/>
            <person name="Daugherty S.C."/>
            <person name="Nagaraj S."/>
            <person name="Cheng Z."/>
            <person name="Xiong Q."/>
            <person name="Lin F.-Y."/>
            <person name="Sengamalay N."/>
            <person name="Ott S."/>
            <person name="Godinez A."/>
            <person name="Tallon L.J."/>
            <person name="Sadzewicz L."/>
            <person name="Fraser C.M."/>
            <person name="Dunning Hotopp J.C."/>
            <person name="Rikihisa Y."/>
        </authorList>
    </citation>
    <scope>NUCLEOTIDE SEQUENCE [LARGE SCALE GENOMIC DNA]</scope>
    <source>
        <strain evidence="15 16">Oregon</strain>
    </source>
</reference>
<comment type="similarity">
    <text evidence="1">Belongs to the aspartate-semialdehyde dehydrogenase family.</text>
</comment>